<accession>A0A401GHX7</accession>
<dbReference type="OrthoDB" id="3527137at2759"/>
<dbReference type="EMBL" id="BFAD01000004">
    <property type="protein sequence ID" value="GBE81758.1"/>
    <property type="molecule type" value="Genomic_DNA"/>
</dbReference>
<proteinExistence type="predicted"/>
<organism evidence="2 3">
    <name type="scientific">Sparassis crispa</name>
    <dbReference type="NCBI Taxonomy" id="139825"/>
    <lineage>
        <taxon>Eukaryota</taxon>
        <taxon>Fungi</taxon>
        <taxon>Dikarya</taxon>
        <taxon>Basidiomycota</taxon>
        <taxon>Agaricomycotina</taxon>
        <taxon>Agaricomycetes</taxon>
        <taxon>Polyporales</taxon>
        <taxon>Sparassidaceae</taxon>
        <taxon>Sparassis</taxon>
    </lineage>
</organism>
<feature type="domain" description="DUF7770" evidence="1">
    <location>
        <begin position="21"/>
        <end position="167"/>
    </location>
</feature>
<dbReference type="Proteomes" id="UP000287166">
    <property type="component" value="Unassembled WGS sequence"/>
</dbReference>
<dbReference type="InterPro" id="IPR056672">
    <property type="entry name" value="DUF7770"/>
</dbReference>
<dbReference type="InParanoid" id="A0A401GHX7"/>
<evidence type="ECO:0000313" key="2">
    <source>
        <dbReference type="EMBL" id="GBE81758.1"/>
    </source>
</evidence>
<dbReference type="GeneID" id="38778675"/>
<protein>
    <recommendedName>
        <fullName evidence="1">DUF7770 domain-containing protein</fullName>
    </recommendedName>
</protein>
<comment type="caution">
    <text evidence="2">The sequence shown here is derived from an EMBL/GenBank/DDBJ whole genome shotgun (WGS) entry which is preliminary data.</text>
</comment>
<sequence length="168" mass="18799">MSTVYYRDCDDEKRSSVVSTVYICGSPPSRDPGAILHWRIFLALPKRSSIRFDMTPGSDSITGLLMVTGHQYHTSQSSTRIVVVDAARSDTTADQFISVLLELQRDKYRYDGSGSGCRYWCTVALKDWERAGLLPAGSHEKLAQSFVDINKENPAQVPMPIREGIFYA</sequence>
<dbReference type="Pfam" id="PF24968">
    <property type="entry name" value="DUF7770"/>
    <property type="match status" value="1"/>
</dbReference>
<dbReference type="STRING" id="139825.A0A401GHX7"/>
<reference evidence="2 3" key="1">
    <citation type="journal article" date="2018" name="Sci. Rep.">
        <title>Genome sequence of the cauliflower mushroom Sparassis crispa (Hanabiratake) and its association with beneficial usage.</title>
        <authorList>
            <person name="Kiyama R."/>
            <person name="Furutani Y."/>
            <person name="Kawaguchi K."/>
            <person name="Nakanishi T."/>
        </authorList>
    </citation>
    <scope>NUCLEOTIDE SEQUENCE [LARGE SCALE GENOMIC DNA]</scope>
</reference>
<evidence type="ECO:0000313" key="3">
    <source>
        <dbReference type="Proteomes" id="UP000287166"/>
    </source>
</evidence>
<evidence type="ECO:0000259" key="1">
    <source>
        <dbReference type="Pfam" id="PF24968"/>
    </source>
</evidence>
<dbReference type="RefSeq" id="XP_027612671.1">
    <property type="nucleotide sequence ID" value="XM_027756870.1"/>
</dbReference>
<dbReference type="AlphaFoldDB" id="A0A401GHX7"/>
<keyword evidence="3" id="KW-1185">Reference proteome</keyword>
<gene>
    <name evidence="2" type="ORF">SCP_0401310</name>
</gene>
<name>A0A401GHX7_9APHY</name>